<feature type="transmembrane region" description="Helical" evidence="6">
    <location>
        <begin position="188"/>
        <end position="206"/>
    </location>
</feature>
<dbReference type="Pfam" id="PF09335">
    <property type="entry name" value="VTT_dom"/>
    <property type="match status" value="1"/>
</dbReference>
<protein>
    <recommendedName>
        <fullName evidence="6">TVP38/TMEM64 family membrane protein</fullName>
    </recommendedName>
</protein>
<feature type="transmembrane region" description="Helical" evidence="6">
    <location>
        <begin position="38"/>
        <end position="55"/>
    </location>
</feature>
<accession>A0ABU1U0W3</accession>
<evidence type="ECO:0000313" key="8">
    <source>
        <dbReference type="EMBL" id="MDR7073095.1"/>
    </source>
</evidence>
<comment type="caution">
    <text evidence="8">The sequence shown here is derived from an EMBL/GenBank/DDBJ whole genome shotgun (WGS) entry which is preliminary data.</text>
</comment>
<keyword evidence="9" id="KW-1185">Reference proteome</keyword>
<feature type="transmembrane region" description="Helical" evidence="6">
    <location>
        <begin position="67"/>
        <end position="97"/>
    </location>
</feature>
<evidence type="ECO:0000256" key="1">
    <source>
        <dbReference type="ARBA" id="ARBA00004651"/>
    </source>
</evidence>
<evidence type="ECO:0000256" key="6">
    <source>
        <dbReference type="RuleBase" id="RU366058"/>
    </source>
</evidence>
<name>A0ABU1U0W3_9BACL</name>
<evidence type="ECO:0000313" key="9">
    <source>
        <dbReference type="Proteomes" id="UP001258181"/>
    </source>
</evidence>
<feature type="transmembrane region" description="Helical" evidence="6">
    <location>
        <begin position="159"/>
        <end position="182"/>
    </location>
</feature>
<evidence type="ECO:0000256" key="4">
    <source>
        <dbReference type="ARBA" id="ARBA00022989"/>
    </source>
</evidence>
<keyword evidence="3 6" id="KW-0812">Transmembrane</keyword>
<dbReference type="EMBL" id="JAVDWA010000003">
    <property type="protein sequence ID" value="MDR7073095.1"/>
    <property type="molecule type" value="Genomic_DNA"/>
</dbReference>
<gene>
    <name evidence="8" type="ORF">J2X07_002081</name>
</gene>
<comment type="similarity">
    <text evidence="6">Belongs to the TVP38/TMEM64 family.</text>
</comment>
<organism evidence="8 9">
    <name type="scientific">Fictibacillus barbaricus</name>
    <dbReference type="NCBI Taxonomy" id="182136"/>
    <lineage>
        <taxon>Bacteria</taxon>
        <taxon>Bacillati</taxon>
        <taxon>Bacillota</taxon>
        <taxon>Bacilli</taxon>
        <taxon>Bacillales</taxon>
        <taxon>Fictibacillaceae</taxon>
        <taxon>Fictibacillus</taxon>
    </lineage>
</organism>
<evidence type="ECO:0000256" key="2">
    <source>
        <dbReference type="ARBA" id="ARBA00022475"/>
    </source>
</evidence>
<dbReference type="InterPro" id="IPR015414">
    <property type="entry name" value="TMEM64"/>
</dbReference>
<evidence type="ECO:0000256" key="3">
    <source>
        <dbReference type="ARBA" id="ARBA00022692"/>
    </source>
</evidence>
<sequence>MKKKTCLKLTMGFGIVFALLAVNHFIFKLTPMTLRDWMLSFGILAPIVYLLLNIIRPLTLFPISVLSLAGGLAFGTLWGTVYTVFSSTAGAIISFYLSKNHGAHWLKKKISSTDRIEKWQNEIREKGFYYVFILRIIPIINFDLVSYVSGISRLKLKPYIFATLLGVLPGTLAANVLGNSLISGNGMMIAAAAVLLIAAVILAIYLKNKTIAPEPYQKEDNA</sequence>
<dbReference type="InterPro" id="IPR032816">
    <property type="entry name" value="VTT_dom"/>
</dbReference>
<feature type="domain" description="VTT" evidence="7">
    <location>
        <begin position="61"/>
        <end position="179"/>
    </location>
</feature>
<dbReference type="Proteomes" id="UP001258181">
    <property type="component" value="Unassembled WGS sequence"/>
</dbReference>
<keyword evidence="2 6" id="KW-1003">Cell membrane</keyword>
<evidence type="ECO:0000259" key="7">
    <source>
        <dbReference type="Pfam" id="PF09335"/>
    </source>
</evidence>
<comment type="subcellular location">
    <subcellularLocation>
        <location evidence="1 6">Cell membrane</location>
        <topology evidence="1 6">Multi-pass membrane protein</topology>
    </subcellularLocation>
</comment>
<dbReference type="PANTHER" id="PTHR12677">
    <property type="entry name" value="GOLGI APPARATUS MEMBRANE PROTEIN TVP38-RELATED"/>
    <property type="match status" value="1"/>
</dbReference>
<dbReference type="RefSeq" id="WP_310258569.1">
    <property type="nucleotide sequence ID" value="NZ_JAVDWA010000003.1"/>
</dbReference>
<feature type="transmembrane region" description="Helical" evidence="6">
    <location>
        <begin position="127"/>
        <end position="147"/>
    </location>
</feature>
<dbReference type="PANTHER" id="PTHR12677:SF59">
    <property type="entry name" value="GOLGI APPARATUS MEMBRANE PROTEIN TVP38-RELATED"/>
    <property type="match status" value="1"/>
</dbReference>
<proteinExistence type="inferred from homology"/>
<reference evidence="8 9" key="1">
    <citation type="submission" date="2023-07" db="EMBL/GenBank/DDBJ databases">
        <title>Sorghum-associated microbial communities from plants grown in Nebraska, USA.</title>
        <authorList>
            <person name="Schachtman D."/>
        </authorList>
    </citation>
    <scope>NUCLEOTIDE SEQUENCE [LARGE SCALE GENOMIC DNA]</scope>
    <source>
        <strain evidence="8 9">BE211</strain>
    </source>
</reference>
<keyword evidence="4 6" id="KW-1133">Transmembrane helix</keyword>
<keyword evidence="5 6" id="KW-0472">Membrane</keyword>
<evidence type="ECO:0000256" key="5">
    <source>
        <dbReference type="ARBA" id="ARBA00023136"/>
    </source>
</evidence>
<feature type="transmembrane region" description="Helical" evidence="6">
    <location>
        <begin position="7"/>
        <end position="26"/>
    </location>
</feature>